<evidence type="ECO:0000313" key="2">
    <source>
        <dbReference type="Proteomes" id="UP000000426"/>
    </source>
</evidence>
<dbReference type="Proteomes" id="UP000000426">
    <property type="component" value="Chromosome"/>
</dbReference>
<dbReference type="EMBL" id="CP000075">
    <property type="protein sequence ID" value="AAY39030.1"/>
    <property type="molecule type" value="Genomic_DNA"/>
</dbReference>
<gene>
    <name evidence="1" type="ordered locus">Psyr_4000</name>
</gene>
<dbReference type="AlphaFoldDB" id="Q4ZP92"/>
<evidence type="ECO:0000313" key="1">
    <source>
        <dbReference type="EMBL" id="AAY39030.1"/>
    </source>
</evidence>
<organism evidence="1 2">
    <name type="scientific">Pseudomonas syringae pv. syringae (strain B728a)</name>
    <dbReference type="NCBI Taxonomy" id="205918"/>
    <lineage>
        <taxon>Bacteria</taxon>
        <taxon>Pseudomonadati</taxon>
        <taxon>Pseudomonadota</taxon>
        <taxon>Gammaproteobacteria</taxon>
        <taxon>Pseudomonadales</taxon>
        <taxon>Pseudomonadaceae</taxon>
        <taxon>Pseudomonas</taxon>
        <taxon>Pseudomonas syringae</taxon>
    </lineage>
</organism>
<dbReference type="KEGG" id="psb:Psyr_4000"/>
<sequence>MVQFLKSLVIKALDKFKVHFIQAVIAEIRLNNAPPCNTLLQVPDVIDCFGAADVSMRAMLLIVVSEPERLFCLRGVLSVIHTSR</sequence>
<dbReference type="OrthoDB" id="9886002at2"/>
<dbReference type="HOGENOM" id="CLU_2525070_0_0_6"/>
<name>Q4ZP92_PSEU2</name>
<reference evidence="1 2" key="1">
    <citation type="journal article" date="2005" name="Proc. Natl. Acad. Sci. U.S.A.">
        <title>Comparison of the complete genome sequences of Pseudomonas syringae pv. syringae B728a and pv. tomato DC3000.</title>
        <authorList>
            <person name="Feil H."/>
            <person name="Feil W.S."/>
            <person name="Chain P."/>
            <person name="Larimer F."/>
            <person name="Dibartolo G."/>
            <person name="Copeland A."/>
            <person name="Lykidis A."/>
            <person name="Trong S."/>
            <person name="Nolan M."/>
            <person name="Goltsman E."/>
            <person name="Thiel J."/>
            <person name="Malfatti S."/>
            <person name="Loper J.E."/>
            <person name="Lapidus A."/>
            <person name="Detter J.C."/>
            <person name="Land M."/>
            <person name="Richardson P.M."/>
            <person name="Kyrpides N.C."/>
            <person name="Ivanova N."/>
            <person name="Lindow S.E."/>
        </authorList>
    </citation>
    <scope>NUCLEOTIDE SEQUENCE [LARGE SCALE GENOMIC DNA]</scope>
    <source>
        <strain evidence="1 2">B728a</strain>
    </source>
</reference>
<proteinExistence type="predicted"/>
<protein>
    <submittedName>
        <fullName evidence="1">Uncharacterized protein</fullName>
    </submittedName>
</protein>
<accession>Q4ZP92</accession>